<keyword evidence="3" id="KW-1003">Cell membrane</keyword>
<keyword evidence="5 7" id="KW-1133">Transmembrane helix</keyword>
<feature type="transmembrane region" description="Helical" evidence="7">
    <location>
        <begin position="78"/>
        <end position="101"/>
    </location>
</feature>
<evidence type="ECO:0000313" key="10">
    <source>
        <dbReference type="Proteomes" id="UP000035704"/>
    </source>
</evidence>
<dbReference type="EMBL" id="CP009687">
    <property type="protein sequence ID" value="AKL94212.1"/>
    <property type="molecule type" value="Genomic_DNA"/>
</dbReference>
<evidence type="ECO:0000259" key="8">
    <source>
        <dbReference type="PROSITE" id="PS50928"/>
    </source>
</evidence>
<accession>A0A0G3W8H5</accession>
<dbReference type="Proteomes" id="UP000035704">
    <property type="component" value="Chromosome"/>
</dbReference>
<evidence type="ECO:0000256" key="3">
    <source>
        <dbReference type="ARBA" id="ARBA00022475"/>
    </source>
</evidence>
<evidence type="ECO:0000256" key="2">
    <source>
        <dbReference type="ARBA" id="ARBA00022448"/>
    </source>
</evidence>
<dbReference type="PROSITE" id="PS50928">
    <property type="entry name" value="ABC_TM1"/>
    <property type="match status" value="1"/>
</dbReference>
<sequence>MLKEITVKSNKNLKFPPSIQSKKVYLWIGLLALIVWSANGTNFNPLLFRDFGNTLDFIKRSFLNPDWSVLPLALKESIITIQIAIMGTATAFLLAVPLGFLGAKNTSPHWSIYSLLRTFLSFLRSIPEIVFALIFVPTVSLGPFAGVLALALHNIGVMGKLFSEIIESADIGPQEAVTATGAKKQIMVLYGIVPQVIPHILSNAFYRLEVSVRASLVLGLVGAGGVGQLLSIHFKMFQYNKVAVDCLVIMAMVIIIDYIGGILRRKVI</sequence>
<comment type="subcellular location">
    <subcellularLocation>
        <location evidence="1 7">Cell membrane</location>
        <topology evidence="1 7">Multi-pass membrane protein</topology>
    </subcellularLocation>
</comment>
<keyword evidence="6 7" id="KW-0472">Membrane</keyword>
<dbReference type="KEGG" id="cace:CACET_c07020"/>
<keyword evidence="4 7" id="KW-0812">Transmembrane</keyword>
<feature type="transmembrane region" description="Helical" evidence="7">
    <location>
        <begin position="242"/>
        <end position="263"/>
    </location>
</feature>
<evidence type="ECO:0000256" key="5">
    <source>
        <dbReference type="ARBA" id="ARBA00022989"/>
    </source>
</evidence>
<dbReference type="NCBIfam" id="TIGR01097">
    <property type="entry name" value="PhnE"/>
    <property type="match status" value="1"/>
</dbReference>
<dbReference type="Gene3D" id="1.10.3720.10">
    <property type="entry name" value="MetI-like"/>
    <property type="match status" value="1"/>
</dbReference>
<feature type="transmembrane region" description="Helical" evidence="7">
    <location>
        <begin position="24"/>
        <end position="43"/>
    </location>
</feature>
<dbReference type="PATRIC" id="fig|84022.6.peg.712"/>
<proteinExistence type="inferred from homology"/>
<evidence type="ECO:0000256" key="6">
    <source>
        <dbReference type="ARBA" id="ARBA00023136"/>
    </source>
</evidence>
<dbReference type="PANTHER" id="PTHR30043">
    <property type="entry name" value="PHOSPHONATES TRANSPORT SYSTEM PERMEASE PROTEIN"/>
    <property type="match status" value="1"/>
</dbReference>
<dbReference type="SUPFAM" id="SSF161098">
    <property type="entry name" value="MetI-like"/>
    <property type="match status" value="1"/>
</dbReference>
<feature type="transmembrane region" description="Helical" evidence="7">
    <location>
        <begin position="129"/>
        <end position="152"/>
    </location>
</feature>
<dbReference type="InterPro" id="IPR000515">
    <property type="entry name" value="MetI-like"/>
</dbReference>
<dbReference type="STRING" id="84022.CACET_c07020"/>
<dbReference type="InterPro" id="IPR005769">
    <property type="entry name" value="PhnE/PtxC"/>
</dbReference>
<dbReference type="PANTHER" id="PTHR30043:SF1">
    <property type="entry name" value="ABC TRANSPORT SYSTEM PERMEASE PROTEIN P69"/>
    <property type="match status" value="1"/>
</dbReference>
<comment type="similarity">
    <text evidence="7">Belongs to the binding-protein-dependent transport system permease family.</text>
</comment>
<dbReference type="GO" id="GO:0005886">
    <property type="term" value="C:plasma membrane"/>
    <property type="evidence" value="ECO:0007669"/>
    <property type="project" value="UniProtKB-SubCell"/>
</dbReference>
<dbReference type="Pfam" id="PF00528">
    <property type="entry name" value="BPD_transp_1"/>
    <property type="match status" value="1"/>
</dbReference>
<dbReference type="OrthoDB" id="8557224at2"/>
<evidence type="ECO:0000256" key="7">
    <source>
        <dbReference type="RuleBase" id="RU363032"/>
    </source>
</evidence>
<protein>
    <submittedName>
        <fullName evidence="9">Phosphonate ABC transporter, permease protein PhnE</fullName>
    </submittedName>
</protein>
<evidence type="ECO:0000256" key="4">
    <source>
        <dbReference type="ARBA" id="ARBA00022692"/>
    </source>
</evidence>
<gene>
    <name evidence="9" type="primary">phnE1</name>
    <name evidence="9" type="ORF">CACET_c07020</name>
</gene>
<reference evidence="9 10" key="1">
    <citation type="submission" date="2014-10" db="EMBL/GenBank/DDBJ databases">
        <title>Genome sequence of Clostridium aceticum DSM 1496.</title>
        <authorList>
            <person name="Poehlein A."/>
            <person name="Schiel-Bengelsdorf B."/>
            <person name="Gottschalk G."/>
            <person name="Duerre P."/>
            <person name="Daniel R."/>
        </authorList>
    </citation>
    <scope>NUCLEOTIDE SEQUENCE [LARGE SCALE GENOMIC DNA]</scope>
    <source>
        <strain evidence="9 10">DSM 1496</strain>
    </source>
</reference>
<dbReference type="InterPro" id="IPR035906">
    <property type="entry name" value="MetI-like_sf"/>
</dbReference>
<feature type="domain" description="ABC transmembrane type-1" evidence="8">
    <location>
        <begin position="77"/>
        <end position="260"/>
    </location>
</feature>
<dbReference type="RefSeq" id="WP_052661190.1">
    <property type="nucleotide sequence ID" value="NZ_CP009687.1"/>
</dbReference>
<dbReference type="CDD" id="cd06261">
    <property type="entry name" value="TM_PBP2"/>
    <property type="match status" value="1"/>
</dbReference>
<organism evidence="9 10">
    <name type="scientific">Clostridium aceticum</name>
    <dbReference type="NCBI Taxonomy" id="84022"/>
    <lineage>
        <taxon>Bacteria</taxon>
        <taxon>Bacillati</taxon>
        <taxon>Bacillota</taxon>
        <taxon>Clostridia</taxon>
        <taxon>Eubacteriales</taxon>
        <taxon>Clostridiaceae</taxon>
        <taxon>Clostridium</taxon>
    </lineage>
</organism>
<dbReference type="AlphaFoldDB" id="A0A0G3W8H5"/>
<name>A0A0G3W8H5_9CLOT</name>
<evidence type="ECO:0000256" key="1">
    <source>
        <dbReference type="ARBA" id="ARBA00004651"/>
    </source>
</evidence>
<dbReference type="GO" id="GO:0015416">
    <property type="term" value="F:ABC-type phosphonate transporter activity"/>
    <property type="evidence" value="ECO:0007669"/>
    <property type="project" value="InterPro"/>
</dbReference>
<keyword evidence="2 7" id="KW-0813">Transport</keyword>
<feature type="transmembrane region" description="Helical" evidence="7">
    <location>
        <begin position="210"/>
        <end position="230"/>
    </location>
</feature>
<evidence type="ECO:0000313" key="9">
    <source>
        <dbReference type="EMBL" id="AKL94212.1"/>
    </source>
</evidence>
<keyword evidence="10" id="KW-1185">Reference proteome</keyword>